<dbReference type="InterPro" id="IPR036513">
    <property type="entry name" value="STAS_dom_sf"/>
</dbReference>
<protein>
    <recommendedName>
        <fullName evidence="2">Anti-sigma factor antagonist</fullName>
    </recommendedName>
</protein>
<accession>A0A940XUL9</accession>
<dbReference type="Pfam" id="PF01740">
    <property type="entry name" value="STAS"/>
    <property type="match status" value="1"/>
</dbReference>
<dbReference type="GO" id="GO:0043856">
    <property type="term" value="F:anti-sigma factor antagonist activity"/>
    <property type="evidence" value="ECO:0007669"/>
    <property type="project" value="InterPro"/>
</dbReference>
<evidence type="ECO:0000313" key="6">
    <source>
        <dbReference type="Proteomes" id="UP000677413"/>
    </source>
</evidence>
<dbReference type="SUPFAM" id="SSF52091">
    <property type="entry name" value="SpoIIaa-like"/>
    <property type="match status" value="1"/>
</dbReference>
<dbReference type="PANTHER" id="PTHR33495">
    <property type="entry name" value="ANTI-SIGMA FACTOR ANTAGONIST TM_1081-RELATED-RELATED"/>
    <property type="match status" value="1"/>
</dbReference>
<comment type="similarity">
    <text evidence="1 2">Belongs to the anti-sigma-factor antagonist family.</text>
</comment>
<evidence type="ECO:0000313" key="5">
    <source>
        <dbReference type="EMBL" id="MBQ0850220.1"/>
    </source>
</evidence>
<organism evidence="5 6">
    <name type="scientific">Streptomyces liliiviolaceus</name>
    <dbReference type="NCBI Taxonomy" id="2823109"/>
    <lineage>
        <taxon>Bacteria</taxon>
        <taxon>Bacillati</taxon>
        <taxon>Actinomycetota</taxon>
        <taxon>Actinomycetes</taxon>
        <taxon>Kitasatosporales</taxon>
        <taxon>Streptomycetaceae</taxon>
        <taxon>Streptomyces</taxon>
    </lineage>
</organism>
<dbReference type="EMBL" id="JAGPYQ010000001">
    <property type="protein sequence ID" value="MBQ0850220.1"/>
    <property type="molecule type" value="Genomic_DNA"/>
</dbReference>
<reference evidence="5 6" key="1">
    <citation type="submission" date="2021-04" db="EMBL/GenBank/DDBJ databases">
        <authorList>
            <person name="Tang X."/>
            <person name="Zhou X."/>
            <person name="Chen X."/>
            <person name="Cernava T."/>
            <person name="Zhang C."/>
        </authorList>
    </citation>
    <scope>NUCLEOTIDE SEQUENCE [LARGE SCALE GENOMIC DNA]</scope>
    <source>
        <strain evidence="5 6">BH-SS-21</strain>
    </source>
</reference>
<dbReference type="InterPro" id="IPR003658">
    <property type="entry name" value="Anti-sigma_ant"/>
</dbReference>
<evidence type="ECO:0000256" key="2">
    <source>
        <dbReference type="RuleBase" id="RU003749"/>
    </source>
</evidence>
<sequence length="137" mass="14871">MEIQKANPVPEPPRHQPELTGLPAPCRSARSYRQGGFTVVEARGALDLCTVPDLRTHTDAATAEPGAQALVDLRLVDFLDCSALGLLCRTRRRALEQGGHLVLVCAAPRHLRILEATALKQVFAPFGTVQEALDGRR</sequence>
<gene>
    <name evidence="5" type="ORF">J8N05_18660</name>
</gene>
<dbReference type="Gene3D" id="3.30.750.24">
    <property type="entry name" value="STAS domain"/>
    <property type="match status" value="1"/>
</dbReference>
<dbReference type="AlphaFoldDB" id="A0A940XUL9"/>
<dbReference type="RefSeq" id="WP_210884195.1">
    <property type="nucleotide sequence ID" value="NZ_JAGPYQ010000001.1"/>
</dbReference>
<comment type="caution">
    <text evidence="5">The sequence shown here is derived from an EMBL/GenBank/DDBJ whole genome shotgun (WGS) entry which is preliminary data.</text>
</comment>
<evidence type="ECO:0000256" key="1">
    <source>
        <dbReference type="ARBA" id="ARBA00009013"/>
    </source>
</evidence>
<dbReference type="CDD" id="cd07043">
    <property type="entry name" value="STAS_anti-anti-sigma_factors"/>
    <property type="match status" value="1"/>
</dbReference>
<name>A0A940XUL9_9ACTN</name>
<evidence type="ECO:0000259" key="4">
    <source>
        <dbReference type="PROSITE" id="PS50801"/>
    </source>
</evidence>
<feature type="domain" description="STAS" evidence="4">
    <location>
        <begin position="27"/>
        <end position="136"/>
    </location>
</feature>
<dbReference type="InterPro" id="IPR002645">
    <property type="entry name" value="STAS_dom"/>
</dbReference>
<dbReference type="Proteomes" id="UP000677413">
    <property type="component" value="Unassembled WGS sequence"/>
</dbReference>
<dbReference type="PROSITE" id="PS50801">
    <property type="entry name" value="STAS"/>
    <property type="match status" value="1"/>
</dbReference>
<proteinExistence type="inferred from homology"/>
<dbReference type="PANTHER" id="PTHR33495:SF2">
    <property type="entry name" value="ANTI-SIGMA FACTOR ANTAGONIST TM_1081-RELATED"/>
    <property type="match status" value="1"/>
</dbReference>
<evidence type="ECO:0000256" key="3">
    <source>
        <dbReference type="SAM" id="MobiDB-lite"/>
    </source>
</evidence>
<feature type="region of interest" description="Disordered" evidence="3">
    <location>
        <begin position="1"/>
        <end position="24"/>
    </location>
</feature>
<keyword evidence="6" id="KW-1185">Reference proteome</keyword>
<dbReference type="NCBIfam" id="TIGR00377">
    <property type="entry name" value="ant_ant_sig"/>
    <property type="match status" value="1"/>
</dbReference>